<organism evidence="3 4">
    <name type="scientific">Hyalella azteca</name>
    <name type="common">Amphipod</name>
    <dbReference type="NCBI Taxonomy" id="294128"/>
    <lineage>
        <taxon>Eukaryota</taxon>
        <taxon>Metazoa</taxon>
        <taxon>Ecdysozoa</taxon>
        <taxon>Arthropoda</taxon>
        <taxon>Crustacea</taxon>
        <taxon>Multicrustacea</taxon>
        <taxon>Malacostraca</taxon>
        <taxon>Eumalacostraca</taxon>
        <taxon>Peracarida</taxon>
        <taxon>Amphipoda</taxon>
        <taxon>Senticaudata</taxon>
        <taxon>Talitrida</taxon>
        <taxon>Talitroidea</taxon>
        <taxon>Hyalellidae</taxon>
        <taxon>Hyalella</taxon>
    </lineage>
</organism>
<dbReference type="GO" id="GO:0005634">
    <property type="term" value="C:nucleus"/>
    <property type="evidence" value="ECO:0007669"/>
    <property type="project" value="TreeGrafter"/>
</dbReference>
<dbReference type="PANTHER" id="PTHR11787:SF4">
    <property type="entry name" value="CHM, RAB ESCORT PROTEIN 1"/>
    <property type="match status" value="1"/>
</dbReference>
<dbReference type="AlphaFoldDB" id="A0A8B7P653"/>
<dbReference type="InterPro" id="IPR036188">
    <property type="entry name" value="FAD/NAD-bd_sf"/>
</dbReference>
<dbReference type="GO" id="GO:0005092">
    <property type="term" value="F:GDP-dissociation inhibitor activity"/>
    <property type="evidence" value="ECO:0007669"/>
    <property type="project" value="InterPro"/>
</dbReference>
<name>A0A8B7P653_HYAAZ</name>
<dbReference type="RefSeq" id="XP_018020576.1">
    <property type="nucleotide sequence ID" value="XM_018165087.1"/>
</dbReference>
<dbReference type="Gene3D" id="3.30.519.10">
    <property type="entry name" value="Guanine Nucleotide Dissociation Inhibitor, domain 2"/>
    <property type="match status" value="1"/>
</dbReference>
<dbReference type="GeneID" id="108676928"/>
<dbReference type="InterPro" id="IPR018203">
    <property type="entry name" value="GDP_dissociation_inhibitor"/>
</dbReference>
<proteinExistence type="inferred from homology"/>
<comment type="similarity">
    <text evidence="1">Belongs to the Rab GDI family.</text>
</comment>
<reference evidence="4" key="1">
    <citation type="submission" date="2025-08" db="UniProtKB">
        <authorList>
            <consortium name="RefSeq"/>
        </authorList>
    </citation>
    <scope>IDENTIFICATION</scope>
</reference>
<dbReference type="OrthoDB" id="1923006at2759"/>
<dbReference type="Proteomes" id="UP000694843">
    <property type="component" value="Unplaced"/>
</dbReference>
<protein>
    <submittedName>
        <fullName evidence="4">Rab proteins geranylgeranyltransferase component A 1</fullName>
    </submittedName>
</protein>
<feature type="region of interest" description="Disordered" evidence="2">
    <location>
        <begin position="106"/>
        <end position="141"/>
    </location>
</feature>
<evidence type="ECO:0000256" key="2">
    <source>
        <dbReference type="SAM" id="MobiDB-lite"/>
    </source>
</evidence>
<feature type="non-terminal residue" evidence="4">
    <location>
        <position position="191"/>
    </location>
</feature>
<dbReference type="Gene3D" id="3.50.50.60">
    <property type="entry name" value="FAD/NAD(P)-binding domain"/>
    <property type="match status" value="1"/>
</dbReference>
<dbReference type="SUPFAM" id="SSF51905">
    <property type="entry name" value="FAD/NAD(P)-binding domain"/>
    <property type="match status" value="1"/>
</dbReference>
<accession>A0A8B7P653</accession>
<dbReference type="Pfam" id="PF00996">
    <property type="entry name" value="GDI"/>
    <property type="match status" value="2"/>
</dbReference>
<dbReference type="GO" id="GO:0016192">
    <property type="term" value="P:vesicle-mediated transport"/>
    <property type="evidence" value="ECO:0007669"/>
    <property type="project" value="TreeGrafter"/>
</dbReference>
<dbReference type="PRINTS" id="PR00891">
    <property type="entry name" value="RABGDIREP"/>
</dbReference>
<dbReference type="PANTHER" id="PTHR11787">
    <property type="entry name" value="RAB GDP-DISSOCIATION INHIBITOR"/>
    <property type="match status" value="1"/>
</dbReference>
<dbReference type="KEGG" id="hazt:108676928"/>
<evidence type="ECO:0000256" key="1">
    <source>
        <dbReference type="ARBA" id="ARBA00005593"/>
    </source>
</evidence>
<evidence type="ECO:0000313" key="3">
    <source>
        <dbReference type="Proteomes" id="UP000694843"/>
    </source>
</evidence>
<dbReference type="OMA" id="GEWASFN"/>
<dbReference type="GO" id="GO:0005968">
    <property type="term" value="C:Rab-protein geranylgeranyltransferase complex"/>
    <property type="evidence" value="ECO:0007669"/>
    <property type="project" value="TreeGrafter"/>
</dbReference>
<keyword evidence="3" id="KW-1185">Reference proteome</keyword>
<dbReference type="GO" id="GO:0007264">
    <property type="term" value="P:small GTPase-mediated signal transduction"/>
    <property type="evidence" value="ECO:0007669"/>
    <property type="project" value="InterPro"/>
</dbReference>
<dbReference type="GO" id="GO:0005829">
    <property type="term" value="C:cytosol"/>
    <property type="evidence" value="ECO:0007669"/>
    <property type="project" value="TreeGrafter"/>
</dbReference>
<evidence type="ECO:0000313" key="4">
    <source>
        <dbReference type="RefSeq" id="XP_018020576.1"/>
    </source>
</evidence>
<gene>
    <name evidence="4" type="primary">LOC108676928</name>
</gene>
<sequence length="191" mass="21644">MDDDLAEKYDLIIQGTGLVECLIAGAAARVGKTVLHLDHNCSYGGQWASHNLSGLLEWVDQQHKNVTLTEPGDDVDFMCEEGQTVVLLNRPAAVYFNVRSQWHTRQESEPMDAVDNASPEDHLKDADIPQTTSTSKMSKSEMLRESRRYNIDLAPKILYSRGQMVELLISSNVARYLEFKSITRQLCWRED</sequence>